<keyword evidence="1" id="KW-0732">Signal</keyword>
<organism evidence="2 3">
    <name type="scientific">Ottowia flava</name>
    <dbReference type="NCBI Taxonomy" id="2675430"/>
    <lineage>
        <taxon>Bacteria</taxon>
        <taxon>Pseudomonadati</taxon>
        <taxon>Pseudomonadota</taxon>
        <taxon>Betaproteobacteria</taxon>
        <taxon>Burkholderiales</taxon>
        <taxon>Comamonadaceae</taxon>
        <taxon>Ottowia</taxon>
    </lineage>
</organism>
<gene>
    <name evidence="2" type="ORF">ACFSF0_10220</name>
</gene>
<evidence type="ECO:0000313" key="2">
    <source>
        <dbReference type="EMBL" id="MFD1710982.1"/>
    </source>
</evidence>
<proteinExistence type="predicted"/>
<feature type="chain" id="PRO_5045576042" evidence="1">
    <location>
        <begin position="16"/>
        <end position="64"/>
    </location>
</feature>
<protein>
    <submittedName>
        <fullName evidence="2">Entericidin EcnAB</fullName>
    </submittedName>
</protein>
<dbReference type="RefSeq" id="WP_147911510.1">
    <property type="nucleotide sequence ID" value="NZ_JBHUEJ010000019.1"/>
</dbReference>
<sequence length="64" mass="6515">MQRILPLLFVTAALALGGCGSTWQGAKKDTKENAGTVTNAVGTGLDKAGQGIEKAGEKVKEVGK</sequence>
<dbReference type="PROSITE" id="PS51257">
    <property type="entry name" value="PROKAR_LIPOPROTEIN"/>
    <property type="match status" value="1"/>
</dbReference>
<dbReference type="Proteomes" id="UP001597304">
    <property type="component" value="Unassembled WGS sequence"/>
</dbReference>
<name>A0ABW4KV60_9BURK</name>
<accession>A0ABW4KV60</accession>
<comment type="caution">
    <text evidence="2">The sequence shown here is derived from an EMBL/GenBank/DDBJ whole genome shotgun (WGS) entry which is preliminary data.</text>
</comment>
<keyword evidence="3" id="KW-1185">Reference proteome</keyword>
<evidence type="ECO:0000256" key="1">
    <source>
        <dbReference type="SAM" id="SignalP"/>
    </source>
</evidence>
<feature type="signal peptide" evidence="1">
    <location>
        <begin position="1"/>
        <end position="15"/>
    </location>
</feature>
<dbReference type="EMBL" id="JBHUEJ010000019">
    <property type="protein sequence ID" value="MFD1710982.1"/>
    <property type="molecule type" value="Genomic_DNA"/>
</dbReference>
<evidence type="ECO:0000313" key="3">
    <source>
        <dbReference type="Proteomes" id="UP001597304"/>
    </source>
</evidence>
<reference evidence="3" key="1">
    <citation type="journal article" date="2019" name="Int. J. Syst. Evol. Microbiol.">
        <title>The Global Catalogue of Microorganisms (GCM) 10K type strain sequencing project: providing services to taxonomists for standard genome sequencing and annotation.</title>
        <authorList>
            <consortium name="The Broad Institute Genomics Platform"/>
            <consortium name="The Broad Institute Genome Sequencing Center for Infectious Disease"/>
            <person name="Wu L."/>
            <person name="Ma J."/>
        </authorList>
    </citation>
    <scope>NUCLEOTIDE SEQUENCE [LARGE SCALE GENOMIC DNA]</scope>
    <source>
        <strain evidence="3">LMG 29247</strain>
    </source>
</reference>